<dbReference type="OrthoDB" id="4793388at2"/>
<evidence type="ECO:0000313" key="2">
    <source>
        <dbReference type="EMBL" id="SDT10615.1"/>
    </source>
</evidence>
<proteinExistence type="predicted"/>
<organism evidence="2 3">
    <name type="scientific">Brevibacterium siliguriense</name>
    <dbReference type="NCBI Taxonomy" id="1136497"/>
    <lineage>
        <taxon>Bacteria</taxon>
        <taxon>Bacillati</taxon>
        <taxon>Actinomycetota</taxon>
        <taxon>Actinomycetes</taxon>
        <taxon>Micrococcales</taxon>
        <taxon>Brevibacteriaceae</taxon>
        <taxon>Brevibacterium</taxon>
    </lineage>
</organism>
<evidence type="ECO:0000313" key="3">
    <source>
        <dbReference type="Proteomes" id="UP000199597"/>
    </source>
</evidence>
<dbReference type="EMBL" id="LT629766">
    <property type="protein sequence ID" value="SDT10615.1"/>
    <property type="molecule type" value="Genomic_DNA"/>
</dbReference>
<name>A0A1H1XMX3_9MICO</name>
<sequence>MPFHVSPLRSLFSTGRVSGDARPVSRRQLCQRRKARGRRVKAILAGGLVFGVGATATVAAWTDSEEASGSFEAGRFNIELSTDGQWTGTNEMTFNAGAMYPGQKVYAPVSVRTTSNTSLDGKLTVSAGGISDPNVFASALTYRAVARSTSSVACNSDNFPGPGSFVFGSAAGAIPLSSTPAAGTTQTLKAASASVQDYCFEVSLPSGTSSDAQGLSASHTWTFTAESTTPGS</sequence>
<reference evidence="3" key="1">
    <citation type="submission" date="2016-10" db="EMBL/GenBank/DDBJ databases">
        <authorList>
            <person name="Varghese N."/>
            <person name="Submissions S."/>
        </authorList>
    </citation>
    <scope>NUCLEOTIDE SEQUENCE [LARGE SCALE GENOMIC DNA]</scope>
    <source>
        <strain evidence="3">DSM 23676</strain>
    </source>
</reference>
<keyword evidence="1" id="KW-0812">Transmembrane</keyword>
<dbReference type="InterPro" id="IPR023833">
    <property type="entry name" value="Signal_pept_SipW-depend-type"/>
</dbReference>
<dbReference type="AlphaFoldDB" id="A0A1H1XMX3"/>
<evidence type="ECO:0000256" key="1">
    <source>
        <dbReference type="SAM" id="Phobius"/>
    </source>
</evidence>
<keyword evidence="1" id="KW-1133">Transmembrane helix</keyword>
<dbReference type="STRING" id="1136497.SAMN04489752_3372"/>
<protein>
    <submittedName>
        <fullName evidence="2">SipW-cognate class signal peptide</fullName>
    </submittedName>
</protein>
<accession>A0A1H1XMX3</accession>
<feature type="transmembrane region" description="Helical" evidence="1">
    <location>
        <begin position="42"/>
        <end position="61"/>
    </location>
</feature>
<keyword evidence="1" id="KW-0472">Membrane</keyword>
<keyword evidence="3" id="KW-1185">Reference proteome</keyword>
<dbReference type="Proteomes" id="UP000199597">
    <property type="component" value="Chromosome I"/>
</dbReference>
<dbReference type="NCBIfam" id="TIGR04088">
    <property type="entry name" value="cognate_SipW"/>
    <property type="match status" value="1"/>
</dbReference>
<dbReference type="RefSeq" id="WP_092016472.1">
    <property type="nucleotide sequence ID" value="NZ_LT629766.1"/>
</dbReference>
<gene>
    <name evidence="2" type="ORF">SAMN04489752_3372</name>
</gene>